<evidence type="ECO:0000313" key="1">
    <source>
        <dbReference type="EMBL" id="QQU01950.1"/>
    </source>
</evidence>
<sequence length="84" mass="10352">MNKVIEWIKKNSKRFENNSNYYKLYNNLIIKGKFKIKREYKVELKKLIKEADSQMVQKRFEKDFAGKKINLKESFIYNVENRRL</sequence>
<evidence type="ECO:0000313" key="2">
    <source>
        <dbReference type="Proteomes" id="UP000596202"/>
    </source>
</evidence>
<dbReference type="AlphaFoldDB" id="A0A9Q6ZDX9"/>
<accession>A0A9Q6ZDX9</accession>
<protein>
    <submittedName>
        <fullName evidence="1">Uncharacterized protein</fullName>
    </submittedName>
</protein>
<proteinExistence type="predicted"/>
<name>A0A9Q6ZDX9_MYROD</name>
<gene>
    <name evidence="1" type="ORF">I6I88_00920</name>
</gene>
<dbReference type="EMBL" id="CP068108">
    <property type="protein sequence ID" value="QQU01950.1"/>
    <property type="molecule type" value="Genomic_DNA"/>
</dbReference>
<dbReference type="Proteomes" id="UP000596202">
    <property type="component" value="Chromosome"/>
</dbReference>
<organism evidence="1 2">
    <name type="scientific">Myroides odoratus</name>
    <name type="common">Flavobacterium odoratum</name>
    <dbReference type="NCBI Taxonomy" id="256"/>
    <lineage>
        <taxon>Bacteria</taxon>
        <taxon>Pseudomonadati</taxon>
        <taxon>Bacteroidota</taxon>
        <taxon>Flavobacteriia</taxon>
        <taxon>Flavobacteriales</taxon>
        <taxon>Flavobacteriaceae</taxon>
        <taxon>Myroides</taxon>
    </lineage>
</organism>
<reference evidence="1 2" key="1">
    <citation type="submission" date="2021-01" db="EMBL/GenBank/DDBJ databases">
        <title>FDA dAtabase for Regulatory Grade micrObial Sequences (FDA-ARGOS): Supporting development and validation of Infectious Disease Dx tests.</title>
        <authorList>
            <person name="Sproer C."/>
            <person name="Gronow S."/>
            <person name="Severitt S."/>
            <person name="Schroder I."/>
            <person name="Tallon L."/>
            <person name="Sadzewicz L."/>
            <person name="Zhao X."/>
            <person name="Boylan J."/>
            <person name="Ott S."/>
            <person name="Bowen H."/>
            <person name="Vavikolanu K."/>
            <person name="Mehta A."/>
            <person name="Aluvathingal J."/>
            <person name="Nadendla S."/>
            <person name="Lowell S."/>
            <person name="Myers T."/>
            <person name="Yan Y."/>
            <person name="Sichtig H."/>
        </authorList>
    </citation>
    <scope>NUCLEOTIDE SEQUENCE [LARGE SCALE GENOMIC DNA]</scope>
    <source>
        <strain evidence="1 2">FDAARGOS_1131</strain>
    </source>
</reference>